<keyword evidence="1" id="KW-1185">Reference proteome</keyword>
<dbReference type="AlphaFoldDB" id="A0A9C6TXQ8"/>
<proteinExistence type="predicted"/>
<dbReference type="Proteomes" id="UP000515211">
    <property type="component" value="Chromosome 1"/>
</dbReference>
<name>A0A9C6TXQ8_ARADU</name>
<protein>
    <submittedName>
        <fullName evidence="2">Uncharacterized protein LOC107491315</fullName>
    </submittedName>
</protein>
<reference evidence="2" key="2">
    <citation type="submission" date="2025-08" db="UniProtKB">
        <authorList>
            <consortium name="RefSeq"/>
        </authorList>
    </citation>
    <scope>IDENTIFICATION</scope>
    <source>
        <tissue evidence="2">Whole plant</tissue>
    </source>
</reference>
<accession>A0A9C6TXQ8</accession>
<organism evidence="1 2">
    <name type="scientific">Arachis duranensis</name>
    <name type="common">Wild peanut</name>
    <dbReference type="NCBI Taxonomy" id="130453"/>
    <lineage>
        <taxon>Eukaryota</taxon>
        <taxon>Viridiplantae</taxon>
        <taxon>Streptophyta</taxon>
        <taxon>Embryophyta</taxon>
        <taxon>Tracheophyta</taxon>
        <taxon>Spermatophyta</taxon>
        <taxon>Magnoliopsida</taxon>
        <taxon>eudicotyledons</taxon>
        <taxon>Gunneridae</taxon>
        <taxon>Pentapetalae</taxon>
        <taxon>rosids</taxon>
        <taxon>fabids</taxon>
        <taxon>Fabales</taxon>
        <taxon>Fabaceae</taxon>
        <taxon>Papilionoideae</taxon>
        <taxon>50 kb inversion clade</taxon>
        <taxon>dalbergioids sensu lato</taxon>
        <taxon>Dalbergieae</taxon>
        <taxon>Pterocarpus clade</taxon>
        <taxon>Arachis</taxon>
    </lineage>
</organism>
<evidence type="ECO:0000313" key="1">
    <source>
        <dbReference type="Proteomes" id="UP000515211"/>
    </source>
</evidence>
<dbReference type="GeneID" id="107491315"/>
<dbReference type="KEGG" id="adu:107491315"/>
<sequence>MEPANGIKSQSCKSPIEFKEDFMELLIIPLLLSPSSCSSLLELGPCSFCSASPSLSARAVLKPLPCSVVVPCSVLSGKSITLRRSPLSLKPLASHSILRNPSCIVSSRVLSVLLEFASLLANGAQAKAEVGLLALKVDGENMDQSLENAWMVWNNPC</sequence>
<gene>
    <name evidence="2" type="primary">LOC107491315</name>
</gene>
<dbReference type="RefSeq" id="XP_052119109.1">
    <property type="nucleotide sequence ID" value="XM_052263149.1"/>
</dbReference>
<evidence type="ECO:0000313" key="2">
    <source>
        <dbReference type="RefSeq" id="XP_052119109.1"/>
    </source>
</evidence>
<reference evidence="1" key="1">
    <citation type="journal article" date="2016" name="Nat. Genet.">
        <title>The genome sequences of Arachis duranensis and Arachis ipaensis, the diploid ancestors of cultivated peanut.</title>
        <authorList>
            <person name="Bertioli D.J."/>
            <person name="Cannon S.B."/>
            <person name="Froenicke L."/>
            <person name="Huang G."/>
            <person name="Farmer A.D."/>
            <person name="Cannon E.K."/>
            <person name="Liu X."/>
            <person name="Gao D."/>
            <person name="Clevenger J."/>
            <person name="Dash S."/>
            <person name="Ren L."/>
            <person name="Moretzsohn M.C."/>
            <person name="Shirasawa K."/>
            <person name="Huang W."/>
            <person name="Vidigal B."/>
            <person name="Abernathy B."/>
            <person name="Chu Y."/>
            <person name="Niederhuth C.E."/>
            <person name="Umale P."/>
            <person name="Araujo A.C."/>
            <person name="Kozik A."/>
            <person name="Kim K.D."/>
            <person name="Burow M.D."/>
            <person name="Varshney R.K."/>
            <person name="Wang X."/>
            <person name="Zhang X."/>
            <person name="Barkley N."/>
            <person name="Guimaraes P.M."/>
            <person name="Isobe S."/>
            <person name="Guo B."/>
            <person name="Liao B."/>
            <person name="Stalker H.T."/>
            <person name="Schmitz R.J."/>
            <person name="Scheffler B.E."/>
            <person name="Leal-Bertioli S.C."/>
            <person name="Xun X."/>
            <person name="Jackson S.A."/>
            <person name="Michelmore R."/>
            <person name="Ozias-Akins P."/>
        </authorList>
    </citation>
    <scope>NUCLEOTIDE SEQUENCE [LARGE SCALE GENOMIC DNA]</scope>
    <source>
        <strain evidence="1">cv. V14167</strain>
    </source>
</reference>